<gene>
    <name evidence="1" type="ORF">SH580_05875</name>
</gene>
<dbReference type="EMBL" id="CP138858">
    <property type="protein sequence ID" value="WPJ97234.1"/>
    <property type="molecule type" value="Genomic_DNA"/>
</dbReference>
<dbReference type="RefSeq" id="WP_319834079.1">
    <property type="nucleotide sequence ID" value="NZ_CP138858.1"/>
</dbReference>
<keyword evidence="2" id="KW-1185">Reference proteome</keyword>
<organism evidence="1 2">
    <name type="scientific">Coraliomargarita algicola</name>
    <dbReference type="NCBI Taxonomy" id="3092156"/>
    <lineage>
        <taxon>Bacteria</taxon>
        <taxon>Pseudomonadati</taxon>
        <taxon>Verrucomicrobiota</taxon>
        <taxon>Opitutia</taxon>
        <taxon>Puniceicoccales</taxon>
        <taxon>Coraliomargaritaceae</taxon>
        <taxon>Coraliomargarita</taxon>
    </lineage>
</organism>
<name>A0ABZ0RW62_9BACT</name>
<accession>A0ABZ0RW62</accession>
<proteinExistence type="predicted"/>
<protein>
    <submittedName>
        <fullName evidence="1">Uncharacterized protein</fullName>
    </submittedName>
</protein>
<reference evidence="1 2" key="1">
    <citation type="submission" date="2023-11" db="EMBL/GenBank/DDBJ databases">
        <title>Coraliomargarita sp. nov., isolated from marine algae.</title>
        <authorList>
            <person name="Lee J.K."/>
            <person name="Baek J.H."/>
            <person name="Kim J.M."/>
            <person name="Choi D.G."/>
            <person name="Jeon C.O."/>
        </authorList>
    </citation>
    <scope>NUCLEOTIDE SEQUENCE [LARGE SCALE GENOMIC DNA]</scope>
    <source>
        <strain evidence="1 2">J2-16</strain>
    </source>
</reference>
<evidence type="ECO:0000313" key="2">
    <source>
        <dbReference type="Proteomes" id="UP001324993"/>
    </source>
</evidence>
<evidence type="ECO:0000313" key="1">
    <source>
        <dbReference type="EMBL" id="WPJ97234.1"/>
    </source>
</evidence>
<sequence length="110" mass="12178">MNHREFENLIRAERSRSLPNCPANLEANVMRRVRMAESPADDFSAFGWILGLLPQKAASLGFVALVAVLSVFSSVQMTSTTLRAAETRDLAADSLDFGVFNKTSILNFER</sequence>
<dbReference type="Proteomes" id="UP001324993">
    <property type="component" value="Chromosome"/>
</dbReference>